<comment type="caution">
    <text evidence="11">The sequence shown here is derived from an EMBL/GenBank/DDBJ whole genome shotgun (WGS) entry which is preliminary data.</text>
</comment>
<keyword evidence="5 8" id="KW-0677">Repeat</keyword>
<evidence type="ECO:0000313" key="12">
    <source>
        <dbReference type="EMBL" id="MCS5711161.1"/>
    </source>
</evidence>
<protein>
    <recommendedName>
        <fullName evidence="8 9">Outer membrane protein assembly factor BamA</fullName>
    </recommendedName>
</protein>
<evidence type="ECO:0000313" key="13">
    <source>
        <dbReference type="Proteomes" id="UP000051497"/>
    </source>
</evidence>
<dbReference type="PANTHER" id="PTHR12815">
    <property type="entry name" value="SORTING AND ASSEMBLY MACHINERY SAMM50 PROTEIN FAMILY MEMBER"/>
    <property type="match status" value="1"/>
</dbReference>
<dbReference type="EMBL" id="LKAJ02000001">
    <property type="protein sequence ID" value="MCS5711161.1"/>
    <property type="molecule type" value="Genomic_DNA"/>
</dbReference>
<evidence type="ECO:0000256" key="3">
    <source>
        <dbReference type="ARBA" id="ARBA00022692"/>
    </source>
</evidence>
<dbReference type="PROSITE" id="PS51779">
    <property type="entry name" value="POTRA"/>
    <property type="match status" value="5"/>
</dbReference>
<comment type="subcellular location">
    <subcellularLocation>
        <location evidence="8">Cell outer membrane</location>
    </subcellularLocation>
    <subcellularLocation>
        <location evidence="1">Membrane</location>
    </subcellularLocation>
</comment>
<dbReference type="GO" id="GO:0043165">
    <property type="term" value="P:Gram-negative-bacterium-type cell outer membrane assembly"/>
    <property type="evidence" value="ECO:0007669"/>
    <property type="project" value="UniProtKB-UniRule"/>
</dbReference>
<dbReference type="RefSeq" id="WP_075066445.1">
    <property type="nucleotide sequence ID" value="NZ_LKAJ02000001.1"/>
</dbReference>
<reference evidence="12" key="2">
    <citation type="journal article" date="2016" name="Genome Announc.">
        <title>Draft Genome Sequences of Two Novel Amoeba-Resistant Intranuclear Bacteria, 'Candidatus Berkiella cookevillensis' and 'Candidatus Berkiella aquae'.</title>
        <authorList>
            <person name="Mehari Y.T."/>
            <person name="Arivett B.A."/>
            <person name="Farone A.L."/>
            <person name="Gunderson J.H."/>
            <person name="Farone M.B."/>
        </authorList>
    </citation>
    <scope>NUCLEOTIDE SEQUENCE</scope>
    <source>
        <strain evidence="12">HT99</strain>
    </source>
</reference>
<evidence type="ECO:0000256" key="2">
    <source>
        <dbReference type="ARBA" id="ARBA00022452"/>
    </source>
</evidence>
<feature type="domain" description="POTRA" evidence="10">
    <location>
        <begin position="269"/>
        <end position="347"/>
    </location>
</feature>
<evidence type="ECO:0000256" key="4">
    <source>
        <dbReference type="ARBA" id="ARBA00022729"/>
    </source>
</evidence>
<sequence>MKSRWLTALAAGLLTNYAVSVQGFEQFVVKDIRIEGLQRITEGTVYNYLPVNVGESLAPEKTGEILRALFETGFFQDIELKRDGNVLVVQVIERPTIGKITVSGNKEITEENLLSTLKTAGLAEGYVFDRAMLEQVRNELERLYFSHGKYAVKVDATVEEQPNNRVNVSIAIEEGQAARIKTINLVGNHAFTTSELLKSFTLSPTNYMSWVSQADQYDKQKLSADLEALRTFYLDRGYLNFRIISTQVAITPDKQDIYITINMEEGDEFVLSGFQLAGNTILPEAELLSLVELKDGEVFSRAKVANVVKKLSDRLGQEGYAFAKVNPVPDIQEADKTVKLTFYIEPGNKIYVRKVMFEGNTKTKDEVIRREIIQMESAPVNTKFIEDSKLRLNRTGYFTDVKVETRPVSGTTDEVDIVFTVEEASSGQLGGGVGYSDVDGLLFNANISNRNFLGTGKSVDFNFNRSKAYTTYNMSYNNPYYTIDGISRGFNIFYSETDLGKSTSITNYTTDAYGANMSYGMPISPHDRLTFGYGFQSTTLAIGGVQVPIEILAFVAENGTKSNEVTMAFGWIHNTFDRMVFPENGLQQAAGATFSVPGSHLEYYRLSYSLQKYQSLSHGFIGMTSATLGYGNGYGKTNGLPFYKNYFAGGTRTVRGFEESSLGPTDSLGNPFGGNFLATGTLALIFPNFFMPDTKSVRLAWFLDGGQVYDLENRESLLYPTQSRNPTGLRYSTGLSLTWMSPIAPLVFSLATPLNEHEGDRIQKFAFTFGTVF</sequence>
<dbReference type="GO" id="GO:0051205">
    <property type="term" value="P:protein insertion into membrane"/>
    <property type="evidence" value="ECO:0007669"/>
    <property type="project" value="UniProtKB-UniRule"/>
</dbReference>
<dbReference type="InterPro" id="IPR000184">
    <property type="entry name" value="Bac_surfAg_D15"/>
</dbReference>
<evidence type="ECO:0000256" key="9">
    <source>
        <dbReference type="NCBIfam" id="TIGR03303"/>
    </source>
</evidence>
<dbReference type="Pfam" id="PF07244">
    <property type="entry name" value="POTRA"/>
    <property type="match status" value="4"/>
</dbReference>
<dbReference type="Gene3D" id="3.10.20.310">
    <property type="entry name" value="membrane protein fhac"/>
    <property type="match status" value="5"/>
</dbReference>
<reference evidence="11" key="1">
    <citation type="submission" date="2015-09" db="EMBL/GenBank/DDBJ databases">
        <title>Draft Genome Sequences of Two Novel Amoeba-resistant Intranuclear Bacteria, Candidatus Berkiella cookevillensis and Candidatus Berkiella aquae.</title>
        <authorList>
            <person name="Mehari Y.T."/>
            <person name="Arivett B.A."/>
            <person name="Farone A.L."/>
            <person name="Gunderson J.H."/>
            <person name="Farone M.B."/>
        </authorList>
    </citation>
    <scope>NUCLEOTIDE SEQUENCE [LARGE SCALE GENOMIC DNA]</scope>
    <source>
        <strain evidence="11">HT99</strain>
    </source>
</reference>
<dbReference type="Proteomes" id="UP000051497">
    <property type="component" value="Unassembled WGS sequence"/>
</dbReference>
<comment type="similarity">
    <text evidence="8">Belongs to the BamA family.</text>
</comment>
<dbReference type="PANTHER" id="PTHR12815:SF23">
    <property type="entry name" value="OUTER MEMBRANE PROTEIN ASSEMBLY FACTOR BAMA"/>
    <property type="match status" value="1"/>
</dbReference>
<organism evidence="11">
    <name type="scientific">Candidatus Berkiella aquae</name>
    <dbReference type="NCBI Taxonomy" id="295108"/>
    <lineage>
        <taxon>Bacteria</taxon>
        <taxon>Pseudomonadati</taxon>
        <taxon>Pseudomonadota</taxon>
        <taxon>Gammaproteobacteria</taxon>
        <taxon>Candidatus Berkiellales</taxon>
        <taxon>Candidatus Berkiellaceae</taxon>
        <taxon>Candidatus Berkiella</taxon>
    </lineage>
</organism>
<comment type="function">
    <text evidence="8">Part of the outer membrane protein assembly complex, which is involved in assembly and insertion of beta-barrel proteins into the outer membrane.</text>
</comment>
<keyword evidence="6 8" id="KW-0472">Membrane</keyword>
<reference evidence="12" key="3">
    <citation type="submission" date="2021-06" db="EMBL/GenBank/DDBJ databases">
        <title>Genomic Description and Analysis of Intracellular Bacteria, Candidatus Berkiella cookevillensis and Candidatus Berkiella aquae.</title>
        <authorList>
            <person name="Kidane D.T."/>
            <person name="Mehari Y.T."/>
            <person name="Rice F.C."/>
            <person name="Arivett B.A."/>
            <person name="Farone A.L."/>
            <person name="Berk S.G."/>
            <person name="Farone M.B."/>
        </authorList>
    </citation>
    <scope>NUCLEOTIDE SEQUENCE</scope>
    <source>
        <strain evidence="12">HT99</strain>
    </source>
</reference>
<dbReference type="NCBIfam" id="TIGR03303">
    <property type="entry name" value="OM_YaeT"/>
    <property type="match status" value="1"/>
</dbReference>
<evidence type="ECO:0000256" key="6">
    <source>
        <dbReference type="ARBA" id="ARBA00023136"/>
    </source>
</evidence>
<evidence type="ECO:0000256" key="1">
    <source>
        <dbReference type="ARBA" id="ARBA00004370"/>
    </source>
</evidence>
<evidence type="ECO:0000259" key="10">
    <source>
        <dbReference type="PROSITE" id="PS51779"/>
    </source>
</evidence>
<dbReference type="OrthoDB" id="9803054at2"/>
<dbReference type="HAMAP" id="MF_01430">
    <property type="entry name" value="OM_assembly_BamA"/>
    <property type="match status" value="1"/>
</dbReference>
<evidence type="ECO:0000256" key="7">
    <source>
        <dbReference type="ARBA" id="ARBA00023237"/>
    </source>
</evidence>
<evidence type="ECO:0000256" key="5">
    <source>
        <dbReference type="ARBA" id="ARBA00022737"/>
    </source>
</evidence>
<accession>A0A0Q9YYC1</accession>
<dbReference type="PIRSF" id="PIRSF006076">
    <property type="entry name" value="OM_assembly_OMP85"/>
    <property type="match status" value="1"/>
</dbReference>
<dbReference type="FunFam" id="3.10.20.310:FF:000002">
    <property type="entry name" value="Outer membrane protein assembly factor BamA"/>
    <property type="match status" value="1"/>
</dbReference>
<dbReference type="PATRIC" id="fig|1590043.3.peg.1763"/>
<keyword evidence="2 8" id="KW-1134">Transmembrane beta strand</keyword>
<evidence type="ECO:0000256" key="8">
    <source>
        <dbReference type="HAMAP-Rule" id="MF_01430"/>
    </source>
</evidence>
<dbReference type="InterPro" id="IPR010827">
    <property type="entry name" value="BamA/TamA_POTRA"/>
</dbReference>
<keyword evidence="7 8" id="KW-0998">Cell outer membrane</keyword>
<dbReference type="EMBL" id="LKAJ01000006">
    <property type="protein sequence ID" value="KRG21171.1"/>
    <property type="molecule type" value="Genomic_DNA"/>
</dbReference>
<name>A0A0Q9YYC1_9GAMM</name>
<feature type="domain" description="POTRA" evidence="10">
    <location>
        <begin position="95"/>
        <end position="175"/>
    </location>
</feature>
<dbReference type="AlphaFoldDB" id="A0A0Q9YYC1"/>
<keyword evidence="4 8" id="KW-0732">Signal</keyword>
<dbReference type="STRING" id="295108.HT99x_01727"/>
<keyword evidence="13" id="KW-1185">Reference proteome</keyword>
<dbReference type="Pfam" id="PF01103">
    <property type="entry name" value="Omp85"/>
    <property type="match status" value="1"/>
</dbReference>
<dbReference type="InterPro" id="IPR039910">
    <property type="entry name" value="D15-like"/>
</dbReference>
<keyword evidence="3 8" id="KW-0812">Transmembrane</keyword>
<dbReference type="InterPro" id="IPR034746">
    <property type="entry name" value="POTRA"/>
</dbReference>
<feature type="domain" description="POTRA" evidence="10">
    <location>
        <begin position="350"/>
        <end position="424"/>
    </location>
</feature>
<dbReference type="GO" id="GO:1990063">
    <property type="term" value="C:Bam protein complex"/>
    <property type="evidence" value="ECO:0007669"/>
    <property type="project" value="TreeGrafter"/>
</dbReference>
<feature type="domain" description="POTRA" evidence="10">
    <location>
        <begin position="178"/>
        <end position="266"/>
    </location>
</feature>
<proteinExistence type="inferred from homology"/>
<evidence type="ECO:0000313" key="11">
    <source>
        <dbReference type="EMBL" id="KRG21171.1"/>
    </source>
</evidence>
<gene>
    <name evidence="8 11" type="primary">bamA</name>
    <name evidence="12" type="ORF">HT99x_006930</name>
    <name evidence="11" type="ORF">HT99x_01727</name>
</gene>
<feature type="domain" description="POTRA" evidence="10">
    <location>
        <begin position="27"/>
        <end position="94"/>
    </location>
</feature>
<dbReference type="InterPro" id="IPR023707">
    <property type="entry name" value="OM_assembly_BamA"/>
</dbReference>
<comment type="subunit">
    <text evidence="8">Part of the Bam complex.</text>
</comment>
<dbReference type="Gene3D" id="2.40.160.50">
    <property type="entry name" value="membrane protein fhac: a member of the omp85/tpsb transporter family"/>
    <property type="match status" value="1"/>
</dbReference>